<keyword evidence="1" id="KW-0843">Virulence</keyword>
<evidence type="ECO:0008006" key="5">
    <source>
        <dbReference type="Google" id="ProtNLM"/>
    </source>
</evidence>
<feature type="non-terminal residue" evidence="3">
    <location>
        <position position="1171"/>
    </location>
</feature>
<evidence type="ECO:0000256" key="2">
    <source>
        <dbReference type="SAM" id="MobiDB-lite"/>
    </source>
</evidence>
<dbReference type="Proteomes" id="UP000243217">
    <property type="component" value="Unassembled WGS sequence"/>
</dbReference>
<dbReference type="InterPro" id="IPR043504">
    <property type="entry name" value="Peptidase_S1_PA_chymotrypsin"/>
</dbReference>
<dbReference type="Gene3D" id="2.40.10.10">
    <property type="entry name" value="Trypsin-like serine proteases"/>
    <property type="match status" value="1"/>
</dbReference>
<dbReference type="InterPro" id="IPR009003">
    <property type="entry name" value="Peptidase_S1_PA"/>
</dbReference>
<reference evidence="3 4" key="1">
    <citation type="journal article" date="2014" name="Genome Biol. Evol.">
        <title>The secreted proteins of Achlya hypogyna and Thraustotheca clavata identify the ancestral oomycete secretome and reveal gene acquisitions by horizontal gene transfer.</title>
        <authorList>
            <person name="Misner I."/>
            <person name="Blouin N."/>
            <person name="Leonard G."/>
            <person name="Richards T.A."/>
            <person name="Lane C.E."/>
        </authorList>
    </citation>
    <scope>NUCLEOTIDE SEQUENCE [LARGE SCALE GENOMIC DNA]</scope>
    <source>
        <strain evidence="3 4">ATCC 34112</strain>
    </source>
</reference>
<dbReference type="AlphaFoldDB" id="A0A1W0AAD4"/>
<name>A0A1W0AAD4_9STRA</name>
<dbReference type="PANTHER" id="PTHR35213:SF3">
    <property type="entry name" value="MYB-LIKE DOMAIN-CONTAINING PROTEIN"/>
    <property type="match status" value="1"/>
</dbReference>
<dbReference type="SUPFAM" id="SSF50494">
    <property type="entry name" value="Trypsin-like serine proteases"/>
    <property type="match status" value="1"/>
</dbReference>
<feature type="region of interest" description="Disordered" evidence="2">
    <location>
        <begin position="1"/>
        <end position="37"/>
    </location>
</feature>
<dbReference type="STRING" id="74557.A0A1W0AAD4"/>
<evidence type="ECO:0000313" key="4">
    <source>
        <dbReference type="Proteomes" id="UP000243217"/>
    </source>
</evidence>
<gene>
    <name evidence="3" type="ORF">THRCLA_00857</name>
</gene>
<comment type="caution">
    <text evidence="3">The sequence shown here is derived from an EMBL/GenBank/DDBJ whole genome shotgun (WGS) entry which is preliminary data.</text>
</comment>
<accession>A0A1W0AAD4</accession>
<dbReference type="PANTHER" id="PTHR35213">
    <property type="entry name" value="RING-TYPE DOMAIN-CONTAINING PROTEIN-RELATED"/>
    <property type="match status" value="1"/>
</dbReference>
<keyword evidence="4" id="KW-1185">Reference proteome</keyword>
<evidence type="ECO:0000256" key="1">
    <source>
        <dbReference type="ARBA" id="ARBA00023026"/>
    </source>
</evidence>
<protein>
    <recommendedName>
        <fullName evidence="5">Serine protease</fullName>
    </recommendedName>
</protein>
<sequence>MDISRLLSPCIDDDFSDATSVEDSLSPPSSPVQEQKEKQSALRTGKWFYEEEQYALALVECFLLSYFPELETGASLRLFLSNKLSCSPMRISKKLSREPLELAGVALPKKLGQQRYLVQPIDKAQRTITLQHLTQLESTFQKCLAQELRLASPQEAQKRSSMDHLNNRTGYWYREEQVYAWKLIDYFLKGKLNLRKGTTLRGYLADQLGCSPMRISKKLASGCIGGKRIPKKVGTVTYRPQYKHTPEYAQAAAKTEADLAAARADCFSFQKQSWNPSLPLKLFQKTIMEIARLLCAPPAPTPATTKKDLRRGMWTDVEDSYTLALIDGFLSGCFSSVIPGTSLRSFLSKRLRCSPMRISKRLAFYSVSQHINLPQKVGKLRYTINRSLSSHAVTSTLNQIQYLQSVFERTLDQPECQVEQRPPSPESLRVGMWLPQEQNHAYNLILQFIKGDLPLARGTTLRSFLATQLNCSPMRISKKLATTELAGRKLPKRIGSAMFVPKEHRLLLKQLKMMPSVRTTCINLFLCHHFTIFIVMELSRILSPVQSDKVPTTRSERMGVWLPEEEEYMLALIDCFTSGLLPNLIPGTSLRSFLASQLHCSPMRVSKKIASFATMRNIGRSHYEPSRTPLNDNDRSKMNFLSTTKILFLQATQPHEHSVKTNTFTIKTEAKPIKTTRGFWFHYEQVYAARLIHYFLKGALQIPCGLTLRGYLAERLRCSPMRVSKKLATGTLAGQAFPRKIGTAVFVPHHGLSFKALCDIEAELAELRQECFAHKSHSRRLKCYVLLALVAARSSPQIDNQVHTELKRVGNAGGIEIYNRTLPLDRDFQFTIRYEGARFLYIYFSAFNLPPDASLVLSSANITQKYNGDHPGGFFAERIMGDFVNLQYFSPNYQLPYKHQYRLSVQSYIRGYSRIDGDDNLLLDGKCVRPTPSWKPASCYKQDEPDMYKSSLALARMVTLGMAVQYSTGFLLGCNGYFLTNEHNVRTQEQIDATDFGFVAQSSLCNDNCNIHAMGCLPQLLLRGQAKLIAVNTALDYTLVQFNYAAQRKLHQIGVKYLKARKQKARIGETIYMPQHPDGMAAQISSKTTNGTRVQITQVNARNSCGENQLSYNADTIGGSSGSPIISTNDHRVVGLHHCGECNAAKNDEDSEPTAIPIHHILHDLKRKHIQ</sequence>
<dbReference type="Pfam" id="PF13365">
    <property type="entry name" value="Trypsin_2"/>
    <property type="match status" value="1"/>
</dbReference>
<dbReference type="OrthoDB" id="66720at2759"/>
<dbReference type="EMBL" id="JNBS01000274">
    <property type="protein sequence ID" value="OQS07131.1"/>
    <property type="molecule type" value="Genomic_DNA"/>
</dbReference>
<proteinExistence type="predicted"/>
<organism evidence="3 4">
    <name type="scientific">Thraustotheca clavata</name>
    <dbReference type="NCBI Taxonomy" id="74557"/>
    <lineage>
        <taxon>Eukaryota</taxon>
        <taxon>Sar</taxon>
        <taxon>Stramenopiles</taxon>
        <taxon>Oomycota</taxon>
        <taxon>Saprolegniomycetes</taxon>
        <taxon>Saprolegniales</taxon>
        <taxon>Achlyaceae</taxon>
        <taxon>Thraustotheca</taxon>
    </lineage>
</organism>
<feature type="compositionally biased region" description="Polar residues" evidence="2">
    <location>
        <begin position="17"/>
        <end position="33"/>
    </location>
</feature>
<evidence type="ECO:0000313" key="3">
    <source>
        <dbReference type="EMBL" id="OQS07131.1"/>
    </source>
</evidence>